<gene>
    <name evidence="2" type="ORF">UX33_C0026G0008</name>
</gene>
<dbReference type="Proteomes" id="UP000034569">
    <property type="component" value="Unassembled WGS sequence"/>
</dbReference>
<proteinExistence type="predicted"/>
<feature type="region of interest" description="Disordered" evidence="1">
    <location>
        <begin position="53"/>
        <end position="73"/>
    </location>
</feature>
<protein>
    <submittedName>
        <fullName evidence="2">Uncharacterized protein</fullName>
    </submittedName>
</protein>
<organism evidence="2 3">
    <name type="scientific">Candidatus Azambacteria bacterium GW2011_GWC1_46_13</name>
    <dbReference type="NCBI Taxonomy" id="1618619"/>
    <lineage>
        <taxon>Bacteria</taxon>
        <taxon>Candidatus Azamiibacteriota</taxon>
    </lineage>
</organism>
<dbReference type="AlphaFoldDB" id="A0A0G1NM68"/>
<reference evidence="2 3" key="1">
    <citation type="journal article" date="2015" name="Nature">
        <title>rRNA introns, odd ribosomes, and small enigmatic genomes across a large radiation of phyla.</title>
        <authorList>
            <person name="Brown C.T."/>
            <person name="Hug L.A."/>
            <person name="Thomas B.C."/>
            <person name="Sharon I."/>
            <person name="Castelle C.J."/>
            <person name="Singh A."/>
            <person name="Wilkins M.J."/>
            <person name="Williams K.H."/>
            <person name="Banfield J.F."/>
        </authorList>
    </citation>
    <scope>NUCLEOTIDE SEQUENCE [LARGE SCALE GENOMIC DNA]</scope>
</reference>
<accession>A0A0G1NM68</accession>
<name>A0A0G1NM68_9BACT</name>
<dbReference type="EMBL" id="LCLU01000026">
    <property type="protein sequence ID" value="KKU21457.1"/>
    <property type="molecule type" value="Genomic_DNA"/>
</dbReference>
<comment type="caution">
    <text evidence="2">The sequence shown here is derived from an EMBL/GenBank/DDBJ whole genome shotgun (WGS) entry which is preliminary data.</text>
</comment>
<evidence type="ECO:0000313" key="3">
    <source>
        <dbReference type="Proteomes" id="UP000034569"/>
    </source>
</evidence>
<sequence length="102" mass="11186">MVEHPVCIREIGVRFPSGPPKTPPEYSGGVFDVETLYLREAANLFAAGKGVGETQFPRVGNQRTAGGGERKKPRVYWERSDAAISKARSTNQPASKTNQRII</sequence>
<evidence type="ECO:0000256" key="1">
    <source>
        <dbReference type="SAM" id="MobiDB-lite"/>
    </source>
</evidence>
<evidence type="ECO:0000313" key="2">
    <source>
        <dbReference type="EMBL" id="KKU21457.1"/>
    </source>
</evidence>